<dbReference type="SUPFAM" id="SSF103481">
    <property type="entry name" value="Multidrug resistance efflux transporter EmrE"/>
    <property type="match status" value="2"/>
</dbReference>
<protein>
    <submittedName>
        <fullName evidence="3">EamA family transporter</fullName>
    </submittedName>
</protein>
<feature type="transmembrane region" description="Helical" evidence="1">
    <location>
        <begin position="264"/>
        <end position="284"/>
    </location>
</feature>
<dbReference type="PANTHER" id="PTHR22911:SF103">
    <property type="entry name" value="BLR2811 PROTEIN"/>
    <property type="match status" value="1"/>
</dbReference>
<keyword evidence="1" id="KW-1133">Transmembrane helix</keyword>
<accession>A0A410GE41</accession>
<sequence length="316" mass="33690">MIKQAAVSSSKSSSAVKTAPAYGVTRPILGISLVVLAAWALSGLDASGKWIMGAGVSLLMLCWVRYVVHLLLVLALVMPSRGLGVFRCLRPGAQLARGSIMLLATLSFFTTLRYLPQAEATAINFLAPLIMLAVAPWVLKEPARLSRWVAAGVGFLGVLIIVRPSAGLDPIGTAFGLLTACMMAAQYIATRRVAVDDPFTTLVWSGAVGSVVLTIALPFILPDALPFLATLNGWHWFVLISTGFWGAAGHLLQIQAYRFAPASMLAPFVYLQIISAAALGWLIWGQFPDALSWLGVAVICASGITIGMVEWRGRKL</sequence>
<reference evidence="3 4" key="1">
    <citation type="submission" date="2017-08" db="EMBL/GenBank/DDBJ databases">
        <authorList>
            <person name="Park S.-J."/>
            <person name="Kim H."/>
        </authorList>
    </citation>
    <scope>NUCLEOTIDE SEQUENCE [LARGE SCALE GENOMIC DNA]</scope>
    <source>
        <strain evidence="4">ye3</strain>
    </source>
</reference>
<dbReference type="RefSeq" id="WP_128355557.1">
    <property type="nucleotide sequence ID" value="NZ_CP022987.1"/>
</dbReference>
<feature type="transmembrane region" description="Helical" evidence="1">
    <location>
        <begin position="98"/>
        <end position="115"/>
    </location>
</feature>
<feature type="transmembrane region" description="Helical" evidence="1">
    <location>
        <begin position="50"/>
        <end position="77"/>
    </location>
</feature>
<dbReference type="GO" id="GO:0016020">
    <property type="term" value="C:membrane"/>
    <property type="evidence" value="ECO:0007669"/>
    <property type="project" value="InterPro"/>
</dbReference>
<feature type="transmembrane region" description="Helical" evidence="1">
    <location>
        <begin position="290"/>
        <end position="309"/>
    </location>
</feature>
<dbReference type="InterPro" id="IPR000620">
    <property type="entry name" value="EamA_dom"/>
</dbReference>
<dbReference type="KEGG" id="pus:CKA81_12515"/>
<evidence type="ECO:0000313" key="3">
    <source>
        <dbReference type="EMBL" id="QAA94560.1"/>
    </source>
</evidence>
<dbReference type="AlphaFoldDB" id="A0A410GE41"/>
<proteinExistence type="predicted"/>
<keyword evidence="1" id="KW-0812">Transmembrane</keyword>
<gene>
    <name evidence="3" type="ORF">CKA81_12515</name>
</gene>
<feature type="domain" description="EamA" evidence="2">
    <location>
        <begin position="29"/>
        <end position="162"/>
    </location>
</feature>
<feature type="transmembrane region" description="Helical" evidence="1">
    <location>
        <begin position="148"/>
        <end position="165"/>
    </location>
</feature>
<dbReference type="EMBL" id="CP022987">
    <property type="protein sequence ID" value="QAA94560.1"/>
    <property type="molecule type" value="Genomic_DNA"/>
</dbReference>
<dbReference type="PANTHER" id="PTHR22911">
    <property type="entry name" value="ACYL-MALONYL CONDENSING ENZYME-RELATED"/>
    <property type="match status" value="1"/>
</dbReference>
<feature type="transmembrane region" description="Helical" evidence="1">
    <location>
        <begin position="201"/>
        <end position="221"/>
    </location>
</feature>
<organism evidence="3 4">
    <name type="scientific">Pollutimonas thiosulfatoxidans</name>
    <dbReference type="NCBI Taxonomy" id="2028345"/>
    <lineage>
        <taxon>Bacteria</taxon>
        <taxon>Pseudomonadati</taxon>
        <taxon>Pseudomonadota</taxon>
        <taxon>Betaproteobacteria</taxon>
        <taxon>Burkholderiales</taxon>
        <taxon>Alcaligenaceae</taxon>
        <taxon>Pollutimonas</taxon>
    </lineage>
</organism>
<name>A0A410GE41_9BURK</name>
<dbReference type="OrthoDB" id="8584557at2"/>
<feature type="domain" description="EamA" evidence="2">
    <location>
        <begin position="172"/>
        <end position="302"/>
    </location>
</feature>
<keyword evidence="1" id="KW-0472">Membrane</keyword>
<dbReference type="Proteomes" id="UP000283474">
    <property type="component" value="Chromosome"/>
</dbReference>
<evidence type="ECO:0000259" key="2">
    <source>
        <dbReference type="Pfam" id="PF00892"/>
    </source>
</evidence>
<dbReference type="Pfam" id="PF00892">
    <property type="entry name" value="EamA"/>
    <property type="match status" value="2"/>
</dbReference>
<feature type="transmembrane region" description="Helical" evidence="1">
    <location>
        <begin position="121"/>
        <end position="139"/>
    </location>
</feature>
<evidence type="ECO:0000256" key="1">
    <source>
        <dbReference type="SAM" id="Phobius"/>
    </source>
</evidence>
<dbReference type="InterPro" id="IPR037185">
    <property type="entry name" value="EmrE-like"/>
</dbReference>
<feature type="transmembrane region" description="Helical" evidence="1">
    <location>
        <begin position="171"/>
        <end position="189"/>
    </location>
</feature>
<feature type="transmembrane region" description="Helical" evidence="1">
    <location>
        <begin position="21"/>
        <end position="44"/>
    </location>
</feature>
<feature type="transmembrane region" description="Helical" evidence="1">
    <location>
        <begin position="233"/>
        <end position="252"/>
    </location>
</feature>
<evidence type="ECO:0000313" key="4">
    <source>
        <dbReference type="Proteomes" id="UP000283474"/>
    </source>
</evidence>
<keyword evidence="4" id="KW-1185">Reference proteome</keyword>